<dbReference type="Gene3D" id="3.40.50.1820">
    <property type="entry name" value="alpha/beta hydrolase"/>
    <property type="match status" value="1"/>
</dbReference>
<dbReference type="Proteomes" id="UP000050969">
    <property type="component" value="Unassembled WGS sequence"/>
</dbReference>
<comment type="caution">
    <text evidence="2">The sequence shown here is derived from an EMBL/GenBank/DDBJ whole genome shotgun (WGS) entry which is preliminary data.</text>
</comment>
<dbReference type="STRING" id="1293598.IV56_GL000017"/>
<evidence type="ECO:0000313" key="2">
    <source>
        <dbReference type="EMBL" id="KRO18866.1"/>
    </source>
</evidence>
<keyword evidence="1" id="KW-0812">Transmembrane</keyword>
<keyword evidence="1" id="KW-1133">Transmembrane helix</keyword>
<organism evidence="2 3">
    <name type="scientific">Lacticaseibacillus saniviri JCM 17471 = DSM 24301</name>
    <dbReference type="NCBI Taxonomy" id="1293598"/>
    <lineage>
        <taxon>Bacteria</taxon>
        <taxon>Bacillati</taxon>
        <taxon>Bacillota</taxon>
        <taxon>Bacilli</taxon>
        <taxon>Lactobacillales</taxon>
        <taxon>Lactobacillaceae</taxon>
        <taxon>Lacticaseibacillus</taxon>
    </lineage>
</organism>
<dbReference type="GO" id="GO:0016787">
    <property type="term" value="F:hydrolase activity"/>
    <property type="evidence" value="ECO:0007669"/>
    <property type="project" value="UniProtKB-KW"/>
</dbReference>
<dbReference type="InterPro" id="IPR029058">
    <property type="entry name" value="AB_hydrolase_fold"/>
</dbReference>
<evidence type="ECO:0000256" key="1">
    <source>
        <dbReference type="SAM" id="Phobius"/>
    </source>
</evidence>
<reference evidence="2 3" key="1">
    <citation type="journal article" date="2015" name="Genome Announc.">
        <title>Expanding the biotechnology potential of lactobacilli through comparative genomics of 213 strains and associated genera.</title>
        <authorList>
            <person name="Sun Z."/>
            <person name="Harris H.M."/>
            <person name="McCann A."/>
            <person name="Guo C."/>
            <person name="Argimon S."/>
            <person name="Zhang W."/>
            <person name="Yang X."/>
            <person name="Jeffery I.B."/>
            <person name="Cooney J.C."/>
            <person name="Kagawa T.F."/>
            <person name="Liu W."/>
            <person name="Song Y."/>
            <person name="Salvetti E."/>
            <person name="Wrobel A."/>
            <person name="Rasinkangas P."/>
            <person name="Parkhill J."/>
            <person name="Rea M.C."/>
            <person name="O'Sullivan O."/>
            <person name="Ritari J."/>
            <person name="Douillard F.P."/>
            <person name="Paul Ross R."/>
            <person name="Yang R."/>
            <person name="Briner A.E."/>
            <person name="Felis G.E."/>
            <person name="de Vos W.M."/>
            <person name="Barrangou R."/>
            <person name="Klaenhammer T.R."/>
            <person name="Caufield P.W."/>
            <person name="Cui Y."/>
            <person name="Zhang H."/>
            <person name="O'Toole P.W."/>
        </authorList>
    </citation>
    <scope>NUCLEOTIDE SEQUENCE [LARGE SCALE GENOMIC DNA]</scope>
    <source>
        <strain evidence="2 3">DSM 24301</strain>
    </source>
</reference>
<evidence type="ECO:0000313" key="3">
    <source>
        <dbReference type="Proteomes" id="UP000050969"/>
    </source>
</evidence>
<dbReference type="SUPFAM" id="SSF53474">
    <property type="entry name" value="alpha/beta-Hydrolases"/>
    <property type="match status" value="1"/>
</dbReference>
<proteinExistence type="predicted"/>
<feature type="transmembrane region" description="Helical" evidence="1">
    <location>
        <begin position="7"/>
        <end position="23"/>
    </location>
</feature>
<keyword evidence="3" id="KW-1185">Reference proteome</keyword>
<dbReference type="Pfam" id="PF06028">
    <property type="entry name" value="DUF915"/>
    <property type="match status" value="1"/>
</dbReference>
<protein>
    <submittedName>
        <fullName evidence="2">Alpha beta hydrolase superfamily protein</fullName>
    </submittedName>
</protein>
<dbReference type="EMBL" id="JQCE01000001">
    <property type="protein sequence ID" value="KRO18866.1"/>
    <property type="molecule type" value="Genomic_DNA"/>
</dbReference>
<gene>
    <name evidence="2" type="ORF">IV56_GL000017</name>
</gene>
<dbReference type="InterPro" id="IPR010315">
    <property type="entry name" value="DUF915_hydro-like"/>
</dbReference>
<dbReference type="RefSeq" id="WP_056991746.1">
    <property type="nucleotide sequence ID" value="NZ_JQCE01000001.1"/>
</dbReference>
<keyword evidence="1" id="KW-0472">Membrane</keyword>
<name>A0A0R2N259_9LACO</name>
<dbReference type="PATRIC" id="fig|1293598.4.peg.17"/>
<keyword evidence="2" id="KW-0378">Hydrolase</keyword>
<sequence length="262" mass="29574">MKWLRRILISLMIIAALLGGWWWRRLQTYRHFSVPQHDVATVFVPGYGGNWISFGPMIGRMNRYHVGTAAETLQVHANSVSVKHEGRSGKNPLINVLFDNPFKPATQAKQMRLVMAKLKQMGITKVNLVGHSSGANIIYDYLTRYRHESDPIALKFVSFATDYTTGEVNEAERLPHALQVQNIGGQIWQSDGDWAINGTSREAFTAAVAPYVASVQTVTVHGSPLDSYHSMLHQNLDVDKLIAQFLFTNTNQNGVKQWYNKY</sequence>
<dbReference type="AlphaFoldDB" id="A0A0R2N259"/>
<accession>A0A0R2N259</accession>